<protein>
    <submittedName>
        <fullName evidence="1">Uncharacterized protein</fullName>
    </submittedName>
</protein>
<sequence>MPMSYIAETKVSLSYNLKCYWIFITSKVLLDFLVDSVEFNPNTPLQYPNKLLNHVSPALSAQKTTDVSPTTNQKNKNFWVCAEFWV</sequence>
<proteinExistence type="predicted"/>
<organism evidence="1">
    <name type="scientific">Arundo donax</name>
    <name type="common">Giant reed</name>
    <name type="synonym">Donax arundinaceus</name>
    <dbReference type="NCBI Taxonomy" id="35708"/>
    <lineage>
        <taxon>Eukaryota</taxon>
        <taxon>Viridiplantae</taxon>
        <taxon>Streptophyta</taxon>
        <taxon>Embryophyta</taxon>
        <taxon>Tracheophyta</taxon>
        <taxon>Spermatophyta</taxon>
        <taxon>Magnoliopsida</taxon>
        <taxon>Liliopsida</taxon>
        <taxon>Poales</taxon>
        <taxon>Poaceae</taxon>
        <taxon>PACMAD clade</taxon>
        <taxon>Arundinoideae</taxon>
        <taxon>Arundineae</taxon>
        <taxon>Arundo</taxon>
    </lineage>
</organism>
<name>A0A0A9QWG1_ARUDO</name>
<dbReference type="AlphaFoldDB" id="A0A0A9QWG1"/>
<dbReference type="EMBL" id="GBRH01258024">
    <property type="protein sequence ID" value="JAD39871.1"/>
    <property type="molecule type" value="Transcribed_RNA"/>
</dbReference>
<accession>A0A0A9QWG1</accession>
<reference evidence="1" key="2">
    <citation type="journal article" date="2015" name="Data Brief">
        <title>Shoot transcriptome of the giant reed, Arundo donax.</title>
        <authorList>
            <person name="Barrero R.A."/>
            <person name="Guerrero F.D."/>
            <person name="Moolhuijzen P."/>
            <person name="Goolsby J.A."/>
            <person name="Tidwell J."/>
            <person name="Bellgard S.E."/>
            <person name="Bellgard M.I."/>
        </authorList>
    </citation>
    <scope>NUCLEOTIDE SEQUENCE</scope>
    <source>
        <tissue evidence="1">Shoot tissue taken approximately 20 cm above the soil surface</tissue>
    </source>
</reference>
<evidence type="ECO:0000313" key="1">
    <source>
        <dbReference type="EMBL" id="JAD39871.1"/>
    </source>
</evidence>
<reference evidence="1" key="1">
    <citation type="submission" date="2014-09" db="EMBL/GenBank/DDBJ databases">
        <authorList>
            <person name="Magalhaes I.L.F."/>
            <person name="Oliveira U."/>
            <person name="Santos F.R."/>
            <person name="Vidigal T.H.D.A."/>
            <person name="Brescovit A.D."/>
            <person name="Santos A.J."/>
        </authorList>
    </citation>
    <scope>NUCLEOTIDE SEQUENCE</scope>
    <source>
        <tissue evidence="1">Shoot tissue taken approximately 20 cm above the soil surface</tissue>
    </source>
</reference>